<dbReference type="InterPro" id="IPR058047">
    <property type="entry name" value="CPSase_preATP-grasp"/>
</dbReference>
<reference evidence="9" key="1">
    <citation type="submission" date="2022-11" db="UniProtKB">
        <authorList>
            <consortium name="WormBaseParasite"/>
        </authorList>
    </citation>
    <scope>IDENTIFICATION</scope>
</reference>
<dbReference type="SUPFAM" id="SSF52317">
    <property type="entry name" value="Class I glutamine amidotransferase-like"/>
    <property type="match status" value="1"/>
</dbReference>
<dbReference type="PANTHER" id="PTHR11405:SF5">
    <property type="entry name" value="CAD PROTEIN"/>
    <property type="match status" value="1"/>
</dbReference>
<dbReference type="InterPro" id="IPR029062">
    <property type="entry name" value="Class_I_gatase-like"/>
</dbReference>
<dbReference type="Pfam" id="PF00117">
    <property type="entry name" value="GATase"/>
    <property type="match status" value="1"/>
</dbReference>
<dbReference type="Pfam" id="PF25596">
    <property type="entry name" value="CPSase_L_D1"/>
    <property type="match status" value="1"/>
</dbReference>
<dbReference type="PRINTS" id="PR00096">
    <property type="entry name" value="GATASE"/>
</dbReference>
<evidence type="ECO:0000259" key="7">
    <source>
        <dbReference type="Pfam" id="PF25596"/>
    </source>
</evidence>
<evidence type="ECO:0000313" key="8">
    <source>
        <dbReference type="Proteomes" id="UP000887577"/>
    </source>
</evidence>
<evidence type="ECO:0000256" key="5">
    <source>
        <dbReference type="ARBA" id="ARBA00047359"/>
    </source>
</evidence>
<dbReference type="GO" id="GO:0046872">
    <property type="term" value="F:metal ion binding"/>
    <property type="evidence" value="ECO:0007669"/>
    <property type="project" value="UniProtKB-KW"/>
</dbReference>
<dbReference type="Gene3D" id="3.40.50.20">
    <property type="match status" value="1"/>
</dbReference>
<dbReference type="PRINTS" id="PR00098">
    <property type="entry name" value="CPSASE"/>
</dbReference>
<dbReference type="PROSITE" id="PS51273">
    <property type="entry name" value="GATASE_TYPE_1"/>
    <property type="match status" value="1"/>
</dbReference>
<dbReference type="InterPro" id="IPR005483">
    <property type="entry name" value="CPSase_dom"/>
</dbReference>
<dbReference type="CDD" id="cd01744">
    <property type="entry name" value="GATase1_CPSase"/>
    <property type="match status" value="1"/>
</dbReference>
<protein>
    <submittedName>
        <fullName evidence="9">Glutamine amidotransferase domain-containing protein</fullName>
    </submittedName>
</protein>
<keyword evidence="1" id="KW-0436">Ligase</keyword>
<dbReference type="PRINTS" id="PR00099">
    <property type="entry name" value="CPSGATASE"/>
</dbReference>
<dbReference type="InterPro" id="IPR016185">
    <property type="entry name" value="PreATP-grasp_dom_sf"/>
</dbReference>
<dbReference type="GO" id="GO:0004088">
    <property type="term" value="F:carbamoyl-phosphate synthase (glutamine-hydrolyzing) activity"/>
    <property type="evidence" value="ECO:0007669"/>
    <property type="project" value="TreeGrafter"/>
</dbReference>
<dbReference type="AlphaFoldDB" id="A0A914Z7Y5"/>
<keyword evidence="2" id="KW-0479">Metal-binding</keyword>
<dbReference type="Proteomes" id="UP000887577">
    <property type="component" value="Unplaced"/>
</dbReference>
<dbReference type="FunFam" id="3.40.50.20:FF:000001">
    <property type="entry name" value="Carbamoyl-phosphate synthase large chain"/>
    <property type="match status" value="1"/>
</dbReference>
<dbReference type="GO" id="GO:0004087">
    <property type="term" value="F:carbamoyl-phosphate synthase (ammonia) activity"/>
    <property type="evidence" value="ECO:0007669"/>
    <property type="project" value="UniProtKB-EC"/>
</dbReference>
<dbReference type="GO" id="GO:0005524">
    <property type="term" value="F:ATP binding"/>
    <property type="evidence" value="ECO:0007669"/>
    <property type="project" value="UniProtKB-KW"/>
</dbReference>
<dbReference type="InterPro" id="IPR017926">
    <property type="entry name" value="GATASE"/>
</dbReference>
<name>A0A914Z7Y5_9BILA</name>
<evidence type="ECO:0000256" key="3">
    <source>
        <dbReference type="ARBA" id="ARBA00022741"/>
    </source>
</evidence>
<proteinExistence type="predicted"/>
<dbReference type="SUPFAM" id="SSF52440">
    <property type="entry name" value="PreATP-grasp domain"/>
    <property type="match status" value="1"/>
</dbReference>
<dbReference type="WBParaSite" id="PSU_v2.g8011.t1">
    <property type="protein sequence ID" value="PSU_v2.g8011.t1"/>
    <property type="gene ID" value="PSU_v2.g8011"/>
</dbReference>
<keyword evidence="8" id="KW-1185">Reference proteome</keyword>
<dbReference type="Gene3D" id="3.40.50.880">
    <property type="match status" value="1"/>
</dbReference>
<feature type="domain" description="Glutamine amidotransferase" evidence="6">
    <location>
        <begin position="17"/>
        <end position="129"/>
    </location>
</feature>
<evidence type="ECO:0000256" key="1">
    <source>
        <dbReference type="ARBA" id="ARBA00022598"/>
    </source>
</evidence>
<organism evidence="8 9">
    <name type="scientific">Panagrolaimus superbus</name>
    <dbReference type="NCBI Taxonomy" id="310955"/>
    <lineage>
        <taxon>Eukaryota</taxon>
        <taxon>Metazoa</taxon>
        <taxon>Ecdysozoa</taxon>
        <taxon>Nematoda</taxon>
        <taxon>Chromadorea</taxon>
        <taxon>Rhabditida</taxon>
        <taxon>Tylenchina</taxon>
        <taxon>Panagrolaimomorpha</taxon>
        <taxon>Panagrolaimoidea</taxon>
        <taxon>Panagrolaimidae</taxon>
        <taxon>Panagrolaimus</taxon>
    </lineage>
</organism>
<dbReference type="PANTHER" id="PTHR11405">
    <property type="entry name" value="CARBAMOYLTRANSFERASE FAMILY MEMBER"/>
    <property type="match status" value="1"/>
</dbReference>
<comment type="catalytic activity">
    <reaction evidence="5">
        <text>hydrogencarbonate + NH4(+) + 2 ATP = carbamoyl phosphate + 2 ADP + phosphate + 2 H(+)</text>
        <dbReference type="Rhea" id="RHEA:18029"/>
        <dbReference type="ChEBI" id="CHEBI:15378"/>
        <dbReference type="ChEBI" id="CHEBI:17544"/>
        <dbReference type="ChEBI" id="CHEBI:28938"/>
        <dbReference type="ChEBI" id="CHEBI:30616"/>
        <dbReference type="ChEBI" id="CHEBI:43474"/>
        <dbReference type="ChEBI" id="CHEBI:58228"/>
        <dbReference type="ChEBI" id="CHEBI:456216"/>
        <dbReference type="EC" id="6.3.4.16"/>
    </reaction>
</comment>
<evidence type="ECO:0000256" key="4">
    <source>
        <dbReference type="ARBA" id="ARBA00022840"/>
    </source>
</evidence>
<feature type="domain" description="Carbamoyl phosphate synthase preATP-grasp" evidence="7">
    <location>
        <begin position="161"/>
        <end position="231"/>
    </location>
</feature>
<keyword evidence="3" id="KW-0547">Nucleotide-binding</keyword>
<accession>A0A914Z7Y5</accession>
<evidence type="ECO:0000256" key="2">
    <source>
        <dbReference type="ARBA" id="ARBA00022723"/>
    </source>
</evidence>
<keyword evidence="4" id="KW-0067">ATP-binding</keyword>
<dbReference type="GO" id="GO:0005951">
    <property type="term" value="C:carbamoyl-phosphate synthase complex"/>
    <property type="evidence" value="ECO:0007669"/>
    <property type="project" value="TreeGrafter"/>
</dbReference>
<dbReference type="GO" id="GO:0006526">
    <property type="term" value="P:L-arginine biosynthetic process"/>
    <property type="evidence" value="ECO:0007669"/>
    <property type="project" value="TreeGrafter"/>
</dbReference>
<dbReference type="InterPro" id="IPR035686">
    <property type="entry name" value="CPSase_GATase1"/>
</dbReference>
<evidence type="ECO:0000313" key="9">
    <source>
        <dbReference type="WBParaSite" id="PSU_v2.g8011.t1"/>
    </source>
</evidence>
<sequence length="232" mass="25693">MVSSLIKSLSKILSSKSNPKPIFGICMGHQMLAKAIGAETYKLKYGNRGHNQPCTHGDTGRCFITSQNHGFAVKADTLPQEWMELFINENDKTNEGICHKSMPFFSVQFHPEHCAGPTDMIILFDVFIDAVKKAKNDETFVVRDLIKEKLFYQSTYKILQQTKVLILGSGGLTIGQAGEFDYSGAQAIKALKEKGIGTVLMNPNVATVQTAKGFADKTYFLPVTKEYVEQVS</sequence>
<evidence type="ECO:0000259" key="6">
    <source>
        <dbReference type="Pfam" id="PF00117"/>
    </source>
</evidence>